<dbReference type="Gene3D" id="2.50.20.10">
    <property type="entry name" value="Lipoprotein localisation LolA/LolB/LppX"/>
    <property type="match status" value="1"/>
</dbReference>
<evidence type="ECO:0000256" key="5">
    <source>
        <dbReference type="SAM" id="SignalP"/>
    </source>
</evidence>
<protein>
    <submittedName>
        <fullName evidence="8">Negative regulator of sigmaE</fullName>
    </submittedName>
</protein>
<dbReference type="PANTHER" id="PTHR38782">
    <property type="match status" value="1"/>
</dbReference>
<dbReference type="InterPro" id="IPR033434">
    <property type="entry name" value="MucB/RseB_N"/>
</dbReference>
<evidence type="ECO:0000256" key="4">
    <source>
        <dbReference type="ARBA" id="ARBA00022764"/>
    </source>
</evidence>
<dbReference type="KEGG" id="aio:EXH44_01405"/>
<dbReference type="Proteomes" id="UP000294444">
    <property type="component" value="Chromosome"/>
</dbReference>
<comment type="subcellular location">
    <subcellularLocation>
        <location evidence="1">Periplasm</location>
    </subcellularLocation>
</comment>
<sequence>MKKSSRFIMLFMLFWAMPVWAELSSPLDYLKAMTKAHKTLNYEQLYILQSGEDVLSFRYRHANDNGKEYAQLLHLDATREEMILREDTVGYFGDYQPFSLQTSRILDNLPSVIHTDFEQLTGYIFVDAGKSRVADHIARVIRIVPQDDFRYQYLVWIDEDNHLLLQSQLLDRDQNVLELFRVIQSVEDEQLLYIVEPIRTLILPTLITAKEQEEQLPLGWHLKWIPTGFKPLAMGRQRLSEVLLDEQVESQLYSDGLFSFTVYIVQNKGVSFDGQFWREGKTGIYSQTIGEQDVIIVGEIPVASARHIVQQIQLASTGENP</sequence>
<evidence type="ECO:0000313" key="9">
    <source>
        <dbReference type="Proteomes" id="UP000294444"/>
    </source>
</evidence>
<dbReference type="Gene3D" id="3.30.200.100">
    <property type="entry name" value="MucB/RseB, C-terminal domain"/>
    <property type="match status" value="1"/>
</dbReference>
<feature type="domain" description="MucB/RseB C-terminal" evidence="7">
    <location>
        <begin position="218"/>
        <end position="313"/>
    </location>
</feature>
<dbReference type="Pfam" id="PF17188">
    <property type="entry name" value="MucB_RseB_C"/>
    <property type="match status" value="1"/>
</dbReference>
<evidence type="ECO:0000259" key="6">
    <source>
        <dbReference type="Pfam" id="PF03888"/>
    </source>
</evidence>
<comment type="similarity">
    <text evidence="2">Belongs to the RseB family.</text>
</comment>
<evidence type="ECO:0000313" key="8">
    <source>
        <dbReference type="EMBL" id="QBQ62977.1"/>
    </source>
</evidence>
<feature type="chain" id="PRO_5020712550" evidence="5">
    <location>
        <begin position="22"/>
        <end position="321"/>
    </location>
</feature>
<dbReference type="InterPro" id="IPR038484">
    <property type="entry name" value="MucB/RseB_C_sf"/>
</dbReference>
<dbReference type="InterPro" id="IPR005588">
    <property type="entry name" value="MucB_RseB"/>
</dbReference>
<dbReference type="PANTHER" id="PTHR38782:SF1">
    <property type="entry name" value="SIGMA-E FACTOR REGULATORY PROTEIN RSEB"/>
    <property type="match status" value="1"/>
</dbReference>
<evidence type="ECO:0000256" key="1">
    <source>
        <dbReference type="ARBA" id="ARBA00004418"/>
    </source>
</evidence>
<dbReference type="CDD" id="cd16327">
    <property type="entry name" value="RseB"/>
    <property type="match status" value="1"/>
</dbReference>
<evidence type="ECO:0000259" key="7">
    <source>
        <dbReference type="Pfam" id="PF17188"/>
    </source>
</evidence>
<keyword evidence="3 5" id="KW-0732">Signal</keyword>
<reference evidence="8 9" key="1">
    <citation type="submission" date="2019-03" db="EMBL/GenBank/DDBJ databases">
        <authorList>
            <person name="Che Y."/>
            <person name="Zhou L."/>
        </authorList>
    </citation>
    <scope>NUCLEOTIDE SEQUENCE [LARGE SCALE GENOMIC DNA]</scope>
    <source>
        <strain evidence="8 9">AIFJ1607</strain>
    </source>
</reference>
<keyword evidence="4" id="KW-0574">Periplasm</keyword>
<keyword evidence="9" id="KW-1185">Reference proteome</keyword>
<dbReference type="EMBL" id="CP038145">
    <property type="protein sequence ID" value="QBQ62977.1"/>
    <property type="molecule type" value="Genomic_DNA"/>
</dbReference>
<organism evidence="8 9">
    <name type="scientific">Actinobacillus indolicus</name>
    <dbReference type="NCBI Taxonomy" id="51049"/>
    <lineage>
        <taxon>Bacteria</taxon>
        <taxon>Pseudomonadati</taxon>
        <taxon>Pseudomonadota</taxon>
        <taxon>Gammaproteobacteria</taxon>
        <taxon>Pasteurellales</taxon>
        <taxon>Pasteurellaceae</taxon>
        <taxon>Actinobacillus</taxon>
    </lineage>
</organism>
<dbReference type="RefSeq" id="WP_162855950.1">
    <property type="nucleotide sequence ID" value="NZ_CP038145.1"/>
</dbReference>
<dbReference type="GO" id="GO:0032885">
    <property type="term" value="P:regulation of polysaccharide biosynthetic process"/>
    <property type="evidence" value="ECO:0007669"/>
    <property type="project" value="TreeGrafter"/>
</dbReference>
<name>A0A4P7CI76_9PAST</name>
<feature type="signal peptide" evidence="5">
    <location>
        <begin position="1"/>
        <end position="21"/>
    </location>
</feature>
<dbReference type="Pfam" id="PF03888">
    <property type="entry name" value="MucB_RseB"/>
    <property type="match status" value="1"/>
</dbReference>
<feature type="domain" description="MucB/RseB N-terminal" evidence="6">
    <location>
        <begin position="26"/>
        <end position="189"/>
    </location>
</feature>
<dbReference type="AlphaFoldDB" id="A0A4P7CI76"/>
<proteinExistence type="inferred from homology"/>
<gene>
    <name evidence="8" type="ORF">EXH44_01405</name>
</gene>
<evidence type="ECO:0000256" key="3">
    <source>
        <dbReference type="ARBA" id="ARBA00022729"/>
    </source>
</evidence>
<accession>A0A4P7CI76</accession>
<evidence type="ECO:0000256" key="2">
    <source>
        <dbReference type="ARBA" id="ARBA00008150"/>
    </source>
</evidence>
<dbReference type="InterPro" id="IPR033436">
    <property type="entry name" value="MucB/RseB_C"/>
</dbReference>
<dbReference type="GO" id="GO:0045152">
    <property type="term" value="F:antisigma factor binding"/>
    <property type="evidence" value="ECO:0007669"/>
    <property type="project" value="TreeGrafter"/>
</dbReference>
<dbReference type="GO" id="GO:0030288">
    <property type="term" value="C:outer membrane-bounded periplasmic space"/>
    <property type="evidence" value="ECO:0007669"/>
    <property type="project" value="TreeGrafter"/>
</dbReference>
<dbReference type="PIRSF" id="PIRSF005427">
    <property type="entry name" value="RseB"/>
    <property type="match status" value="1"/>
</dbReference>